<evidence type="ECO:0000256" key="1">
    <source>
        <dbReference type="SAM" id="MobiDB-lite"/>
    </source>
</evidence>
<dbReference type="PANTHER" id="PTHR31066">
    <property type="entry name" value="OS05G0427100 PROTEIN-RELATED"/>
    <property type="match status" value="1"/>
</dbReference>
<evidence type="ECO:0000313" key="3">
    <source>
        <dbReference type="EMBL" id="EYU23789.1"/>
    </source>
</evidence>
<sequence length="124" mass="13851">MEIVKNGMSEGSPSSFFPTSSNHPDFYATSSPHSRTDTTWDDNPLLPVPGAAKLRLMCSYGGHIIPRPHEKSLCYEGGDTRIVVVERHSSLAELHSRLSYTLLNGRHFTLKYQFPTEDLDSLIS</sequence>
<dbReference type="InterPro" id="IPR053198">
    <property type="entry name" value="Gynoecium_Dev_Regulator"/>
</dbReference>
<name>A0A022Q861_ERYGU</name>
<dbReference type="Pfam" id="PF00564">
    <property type="entry name" value="PB1"/>
    <property type="match status" value="1"/>
</dbReference>
<protein>
    <recommendedName>
        <fullName evidence="2">PB1 domain-containing protein</fullName>
    </recommendedName>
</protein>
<evidence type="ECO:0000313" key="4">
    <source>
        <dbReference type="Proteomes" id="UP000030748"/>
    </source>
</evidence>
<dbReference type="EMBL" id="KI632154">
    <property type="protein sequence ID" value="EYU23789.1"/>
    <property type="molecule type" value="Genomic_DNA"/>
</dbReference>
<dbReference type="AlphaFoldDB" id="A0A022Q861"/>
<dbReference type="SUPFAM" id="SSF54277">
    <property type="entry name" value="CAD &amp; PB1 domains"/>
    <property type="match status" value="1"/>
</dbReference>
<feature type="compositionally biased region" description="Polar residues" evidence="1">
    <location>
        <begin position="9"/>
        <end position="33"/>
    </location>
</feature>
<accession>A0A022Q861</accession>
<dbReference type="PANTHER" id="PTHR31066:SF68">
    <property type="entry name" value="SERINE_THREONINE-PROTEIN KINASE YAKA-RELATED"/>
    <property type="match status" value="1"/>
</dbReference>
<feature type="domain" description="PB1" evidence="2">
    <location>
        <begin position="69"/>
        <end position="123"/>
    </location>
</feature>
<dbReference type="Proteomes" id="UP000030748">
    <property type="component" value="Unassembled WGS sequence"/>
</dbReference>
<proteinExistence type="predicted"/>
<organism evidence="3 4">
    <name type="scientific">Erythranthe guttata</name>
    <name type="common">Yellow monkey flower</name>
    <name type="synonym">Mimulus guttatus</name>
    <dbReference type="NCBI Taxonomy" id="4155"/>
    <lineage>
        <taxon>Eukaryota</taxon>
        <taxon>Viridiplantae</taxon>
        <taxon>Streptophyta</taxon>
        <taxon>Embryophyta</taxon>
        <taxon>Tracheophyta</taxon>
        <taxon>Spermatophyta</taxon>
        <taxon>Magnoliopsida</taxon>
        <taxon>eudicotyledons</taxon>
        <taxon>Gunneridae</taxon>
        <taxon>Pentapetalae</taxon>
        <taxon>asterids</taxon>
        <taxon>lamiids</taxon>
        <taxon>Lamiales</taxon>
        <taxon>Phrymaceae</taxon>
        <taxon>Erythranthe</taxon>
    </lineage>
</organism>
<evidence type="ECO:0000259" key="2">
    <source>
        <dbReference type="Pfam" id="PF00564"/>
    </source>
</evidence>
<dbReference type="STRING" id="4155.A0A022Q861"/>
<reference evidence="3 4" key="1">
    <citation type="journal article" date="2013" name="Proc. Natl. Acad. Sci. U.S.A.">
        <title>Fine-scale variation in meiotic recombination in Mimulus inferred from population shotgun sequencing.</title>
        <authorList>
            <person name="Hellsten U."/>
            <person name="Wright K.M."/>
            <person name="Jenkins J."/>
            <person name="Shu S."/>
            <person name="Yuan Y."/>
            <person name="Wessler S.R."/>
            <person name="Schmutz J."/>
            <person name="Willis J.H."/>
            <person name="Rokhsar D.S."/>
        </authorList>
    </citation>
    <scope>NUCLEOTIDE SEQUENCE [LARGE SCALE GENOMIC DNA]</scope>
    <source>
        <strain evidence="4">cv. DUN x IM62</strain>
    </source>
</reference>
<gene>
    <name evidence="3" type="ORF">MIMGU_mgv11b017629mg</name>
</gene>
<feature type="region of interest" description="Disordered" evidence="1">
    <location>
        <begin position="1"/>
        <end position="42"/>
    </location>
</feature>
<dbReference type="InterPro" id="IPR000270">
    <property type="entry name" value="PB1_dom"/>
</dbReference>
<keyword evidence="4" id="KW-1185">Reference proteome</keyword>